<reference evidence="15 16" key="1">
    <citation type="journal article" date="2017" name="Curr. Biol.">
        <title>Genome architecture and evolution of a unichromosomal asexual nematode.</title>
        <authorList>
            <person name="Fradin H."/>
            <person name="Zegar C."/>
            <person name="Gutwein M."/>
            <person name="Lucas J."/>
            <person name="Kovtun M."/>
            <person name="Corcoran D."/>
            <person name="Baugh L.R."/>
            <person name="Kiontke K."/>
            <person name="Gunsalus K."/>
            <person name="Fitch D.H."/>
            <person name="Piano F."/>
        </authorList>
    </citation>
    <scope>NUCLEOTIDE SEQUENCE [LARGE SCALE GENOMIC DNA]</scope>
    <source>
        <strain evidence="15">PF1309</strain>
    </source>
</reference>
<feature type="compositionally biased region" description="Low complexity" evidence="12">
    <location>
        <begin position="323"/>
        <end position="334"/>
    </location>
</feature>
<feature type="region of interest" description="Disordered" evidence="12">
    <location>
        <begin position="79"/>
        <end position="127"/>
    </location>
</feature>
<evidence type="ECO:0000259" key="13">
    <source>
        <dbReference type="PROSITE" id="PS51030"/>
    </source>
</evidence>
<evidence type="ECO:0000256" key="8">
    <source>
        <dbReference type="ARBA" id="ARBA00023163"/>
    </source>
</evidence>
<dbReference type="GO" id="GO:0005634">
    <property type="term" value="C:nucleus"/>
    <property type="evidence" value="ECO:0007669"/>
    <property type="project" value="UniProtKB-SubCell"/>
</dbReference>
<evidence type="ECO:0000256" key="11">
    <source>
        <dbReference type="RuleBase" id="RU004334"/>
    </source>
</evidence>
<dbReference type="Pfam" id="PF00105">
    <property type="entry name" value="zf-C4"/>
    <property type="match status" value="1"/>
</dbReference>
<keyword evidence="7 11" id="KW-0238">DNA-binding</keyword>
<evidence type="ECO:0008006" key="17">
    <source>
        <dbReference type="Google" id="ProtNLM"/>
    </source>
</evidence>
<proteinExistence type="inferred from homology"/>
<evidence type="ECO:0000256" key="12">
    <source>
        <dbReference type="SAM" id="MobiDB-lite"/>
    </source>
</evidence>
<keyword evidence="4 11" id="KW-0863">Zinc-finger</keyword>
<evidence type="ECO:0000256" key="7">
    <source>
        <dbReference type="ARBA" id="ARBA00023125"/>
    </source>
</evidence>
<dbReference type="PROSITE" id="PS51030">
    <property type="entry name" value="NUCLEAR_REC_DBD_2"/>
    <property type="match status" value="1"/>
</dbReference>
<dbReference type="InterPro" id="IPR001628">
    <property type="entry name" value="Znf_hrmn_rcpt"/>
</dbReference>
<keyword evidence="9 11" id="KW-0675">Receptor</keyword>
<dbReference type="InterPro" id="IPR001723">
    <property type="entry name" value="Nuclear_hrmn_rcpt"/>
</dbReference>
<sequence>MSEKIPPGTLCVVCEDLATGNHYNVPSCNGCKTFFRRALVNNRIFTCMGNDNCPVSKGVRCACRSCSLSVGMDKNAIQNDRDRIGYTKRKRKNDKGEQHQNGHTEELKLSPGAAAGTGCEASTSASPNGHIEKDVKIDLSTDPFLEKLTQLEDNFTLLLSRGKISTYDSLDAALSAPSRFLQPINVDLTDPIVIPEENDDKMPFWRQRLIALYIDWAKTFPTFRNLPYADKIALITNHASSYMIMCEAFRTPEHKPSMRKKVVENCIKNGALTKAPREVQSRMRNYESNINGSTSNGAVVTSSPAQPRTSAAQSHSNSPDLFVVPNLPSSSTSTPLVLRQIKLEPSDSPEPRADMIQLPTEYGSLPADYGLWIPKDYGVPSAGLEGRASMHNFFDAREFCEGRPSTCSFSEQPTKTTTLMVPRNHLPHPAPIETTLSGITPVIALMIDLVMKPFRQLNFSTTEFAALQTIMFFDPSTEGLDAASQRNVAAEQKKVLATLFRHLQKTYNPNDANDRYASILLRVPTIRRAAAKKNESLQVLDMLKMHEINLLVKETSLGIRPASTNPPNQEDTCMM</sequence>
<dbReference type="InterPro" id="IPR000536">
    <property type="entry name" value="Nucl_hrmn_rcpt_lig-bd"/>
</dbReference>
<dbReference type="SMART" id="SM00399">
    <property type="entry name" value="ZnF_C4"/>
    <property type="match status" value="1"/>
</dbReference>
<evidence type="ECO:0000256" key="1">
    <source>
        <dbReference type="ARBA" id="ARBA00004123"/>
    </source>
</evidence>
<dbReference type="STRING" id="2018661.A0A2A2JUZ6"/>
<dbReference type="GO" id="GO:0008270">
    <property type="term" value="F:zinc ion binding"/>
    <property type="evidence" value="ECO:0007669"/>
    <property type="project" value="UniProtKB-KW"/>
</dbReference>
<dbReference type="PANTHER" id="PTHR24083">
    <property type="entry name" value="NUCLEAR HORMONE RECEPTOR"/>
    <property type="match status" value="1"/>
</dbReference>
<keyword evidence="16" id="KW-1185">Reference proteome</keyword>
<evidence type="ECO:0000256" key="5">
    <source>
        <dbReference type="ARBA" id="ARBA00022833"/>
    </source>
</evidence>
<dbReference type="PROSITE" id="PS00031">
    <property type="entry name" value="NUCLEAR_REC_DBD_1"/>
    <property type="match status" value="1"/>
</dbReference>
<dbReference type="Pfam" id="PF00104">
    <property type="entry name" value="Hormone_recep"/>
    <property type="match status" value="2"/>
</dbReference>
<feature type="region of interest" description="Disordered" evidence="12">
    <location>
        <begin position="288"/>
        <end position="334"/>
    </location>
</feature>
<dbReference type="SUPFAM" id="SSF57716">
    <property type="entry name" value="Glucocorticoid receptor-like (DNA-binding domain)"/>
    <property type="match status" value="1"/>
</dbReference>
<feature type="compositionally biased region" description="Polar residues" evidence="12">
    <location>
        <begin position="288"/>
        <end position="319"/>
    </location>
</feature>
<dbReference type="Gene3D" id="3.30.50.10">
    <property type="entry name" value="Erythroid Transcription Factor GATA-1, subunit A"/>
    <property type="match status" value="1"/>
</dbReference>
<dbReference type="PRINTS" id="PR00047">
    <property type="entry name" value="STROIDFINGER"/>
</dbReference>
<dbReference type="GO" id="GO:0003700">
    <property type="term" value="F:DNA-binding transcription factor activity"/>
    <property type="evidence" value="ECO:0007669"/>
    <property type="project" value="InterPro"/>
</dbReference>
<evidence type="ECO:0000259" key="14">
    <source>
        <dbReference type="PROSITE" id="PS51843"/>
    </source>
</evidence>
<dbReference type="InterPro" id="IPR049636">
    <property type="entry name" value="HNF4-like_DBD"/>
</dbReference>
<organism evidence="15 16">
    <name type="scientific">Diploscapter pachys</name>
    <dbReference type="NCBI Taxonomy" id="2018661"/>
    <lineage>
        <taxon>Eukaryota</taxon>
        <taxon>Metazoa</taxon>
        <taxon>Ecdysozoa</taxon>
        <taxon>Nematoda</taxon>
        <taxon>Chromadorea</taxon>
        <taxon>Rhabditida</taxon>
        <taxon>Rhabditina</taxon>
        <taxon>Rhabditomorpha</taxon>
        <taxon>Rhabditoidea</taxon>
        <taxon>Rhabditidae</taxon>
        <taxon>Diploscapter</taxon>
    </lineage>
</organism>
<gene>
    <name evidence="15" type="ORF">WR25_04133</name>
</gene>
<name>A0A2A2JUZ6_9BILA</name>
<dbReference type="SMART" id="SM00430">
    <property type="entry name" value="HOLI"/>
    <property type="match status" value="1"/>
</dbReference>
<protein>
    <recommendedName>
        <fullName evidence="17">Nuclear receptor domain-containing protein</fullName>
    </recommendedName>
</protein>
<comment type="caution">
    <text evidence="15">The sequence shown here is derived from an EMBL/GenBank/DDBJ whole genome shotgun (WGS) entry which is preliminary data.</text>
</comment>
<evidence type="ECO:0000256" key="3">
    <source>
        <dbReference type="ARBA" id="ARBA00022723"/>
    </source>
</evidence>
<dbReference type="PROSITE" id="PS51843">
    <property type="entry name" value="NR_LBD"/>
    <property type="match status" value="1"/>
</dbReference>
<keyword evidence="8 11" id="KW-0804">Transcription</keyword>
<keyword evidence="5 11" id="KW-0862">Zinc</keyword>
<feature type="domain" description="NR LBD" evidence="14">
    <location>
        <begin position="140"/>
        <end position="559"/>
    </location>
</feature>
<dbReference type="CDD" id="cd06960">
    <property type="entry name" value="NR_DBD_HNF4A"/>
    <property type="match status" value="1"/>
</dbReference>
<keyword evidence="6 11" id="KW-0805">Transcription regulation</keyword>
<dbReference type="PRINTS" id="PR00398">
    <property type="entry name" value="STRDHORMONER"/>
</dbReference>
<comment type="similarity">
    <text evidence="2 11">Belongs to the nuclear hormone receptor family.</text>
</comment>
<comment type="subcellular location">
    <subcellularLocation>
        <location evidence="1 11">Nucleus</location>
    </subcellularLocation>
</comment>
<dbReference type="GO" id="GO:0000978">
    <property type="term" value="F:RNA polymerase II cis-regulatory region sequence-specific DNA binding"/>
    <property type="evidence" value="ECO:0007669"/>
    <property type="project" value="InterPro"/>
</dbReference>
<dbReference type="EMBL" id="LIAE01010205">
    <property type="protein sequence ID" value="PAV65501.1"/>
    <property type="molecule type" value="Genomic_DNA"/>
</dbReference>
<evidence type="ECO:0000313" key="16">
    <source>
        <dbReference type="Proteomes" id="UP000218231"/>
    </source>
</evidence>
<evidence type="ECO:0000313" key="15">
    <source>
        <dbReference type="EMBL" id="PAV65501.1"/>
    </source>
</evidence>
<keyword evidence="3 11" id="KW-0479">Metal-binding</keyword>
<dbReference type="InterPro" id="IPR013088">
    <property type="entry name" value="Znf_NHR/GATA"/>
</dbReference>
<dbReference type="OrthoDB" id="10000397at2759"/>
<dbReference type="AlphaFoldDB" id="A0A2A2JUZ6"/>
<evidence type="ECO:0000256" key="9">
    <source>
        <dbReference type="ARBA" id="ARBA00023170"/>
    </source>
</evidence>
<dbReference type="SUPFAM" id="SSF48508">
    <property type="entry name" value="Nuclear receptor ligand-binding domain"/>
    <property type="match status" value="1"/>
</dbReference>
<evidence type="ECO:0000256" key="6">
    <source>
        <dbReference type="ARBA" id="ARBA00023015"/>
    </source>
</evidence>
<keyword evidence="10 11" id="KW-0539">Nucleus</keyword>
<dbReference type="InterPro" id="IPR050274">
    <property type="entry name" value="Nuclear_hormone_rcpt_NR2"/>
</dbReference>
<evidence type="ECO:0000256" key="4">
    <source>
        <dbReference type="ARBA" id="ARBA00022771"/>
    </source>
</evidence>
<dbReference type="Proteomes" id="UP000218231">
    <property type="component" value="Unassembled WGS sequence"/>
</dbReference>
<feature type="domain" description="Nuclear receptor" evidence="13">
    <location>
        <begin position="8"/>
        <end position="79"/>
    </location>
</feature>
<dbReference type="Gene3D" id="1.10.565.10">
    <property type="entry name" value="Retinoid X Receptor"/>
    <property type="match status" value="1"/>
</dbReference>
<evidence type="ECO:0000256" key="2">
    <source>
        <dbReference type="ARBA" id="ARBA00005993"/>
    </source>
</evidence>
<evidence type="ECO:0000256" key="10">
    <source>
        <dbReference type="ARBA" id="ARBA00023242"/>
    </source>
</evidence>
<accession>A0A2A2JUZ6</accession>
<feature type="compositionally biased region" description="Basic and acidic residues" evidence="12">
    <location>
        <begin position="94"/>
        <end position="108"/>
    </location>
</feature>
<dbReference type="InterPro" id="IPR035500">
    <property type="entry name" value="NHR-like_dom_sf"/>
</dbReference>